<proteinExistence type="predicted"/>
<evidence type="ECO:0000313" key="3">
    <source>
        <dbReference type="Proteomes" id="UP001419268"/>
    </source>
</evidence>
<accession>A0AAP0P2M1</accession>
<dbReference type="EMBL" id="JBBNAG010000006">
    <property type="protein sequence ID" value="KAK9126400.1"/>
    <property type="molecule type" value="Genomic_DNA"/>
</dbReference>
<evidence type="ECO:0000313" key="2">
    <source>
        <dbReference type="EMBL" id="KAK9126400.1"/>
    </source>
</evidence>
<feature type="compositionally biased region" description="Low complexity" evidence="1">
    <location>
        <begin position="140"/>
        <end position="152"/>
    </location>
</feature>
<gene>
    <name evidence="2" type="ORF">Scep_015246</name>
</gene>
<reference evidence="2 3" key="1">
    <citation type="submission" date="2024-01" db="EMBL/GenBank/DDBJ databases">
        <title>Genome assemblies of Stephania.</title>
        <authorList>
            <person name="Yang L."/>
        </authorList>
    </citation>
    <scope>NUCLEOTIDE SEQUENCE [LARGE SCALE GENOMIC DNA]</scope>
    <source>
        <strain evidence="2">JXDWG</strain>
        <tissue evidence="2">Leaf</tissue>
    </source>
</reference>
<feature type="region of interest" description="Disordered" evidence="1">
    <location>
        <begin position="140"/>
        <end position="180"/>
    </location>
</feature>
<feature type="region of interest" description="Disordered" evidence="1">
    <location>
        <begin position="64"/>
        <end position="93"/>
    </location>
</feature>
<dbReference type="AlphaFoldDB" id="A0AAP0P2M1"/>
<name>A0AAP0P2M1_9MAGN</name>
<protein>
    <submittedName>
        <fullName evidence="2">Uncharacterized protein</fullName>
    </submittedName>
</protein>
<sequence length="196" mass="21066">MCRGSSQDFKDSIMDKHLVATVAPFEIFSVCGSNELTVPNGLGEVEADLVPPHDAFSTVVVSSGIDRPDNAPPRRCSTPFTAPLPRRRRSPRRCRSRVAAPDADPAGAAVCYFLAGVLIAGTTVCGLRIACRLHPAAGPRRPAIRAAGSSSPQPRHLTRPPRRRWPAELLAPSTSVDESGLSSARLLVLRRFAEPR</sequence>
<evidence type="ECO:0000256" key="1">
    <source>
        <dbReference type="SAM" id="MobiDB-lite"/>
    </source>
</evidence>
<organism evidence="2 3">
    <name type="scientific">Stephania cephalantha</name>
    <dbReference type="NCBI Taxonomy" id="152367"/>
    <lineage>
        <taxon>Eukaryota</taxon>
        <taxon>Viridiplantae</taxon>
        <taxon>Streptophyta</taxon>
        <taxon>Embryophyta</taxon>
        <taxon>Tracheophyta</taxon>
        <taxon>Spermatophyta</taxon>
        <taxon>Magnoliopsida</taxon>
        <taxon>Ranunculales</taxon>
        <taxon>Menispermaceae</taxon>
        <taxon>Menispermoideae</taxon>
        <taxon>Cissampelideae</taxon>
        <taxon>Stephania</taxon>
    </lineage>
</organism>
<comment type="caution">
    <text evidence="2">The sequence shown here is derived from an EMBL/GenBank/DDBJ whole genome shotgun (WGS) entry which is preliminary data.</text>
</comment>
<dbReference type="Proteomes" id="UP001419268">
    <property type="component" value="Unassembled WGS sequence"/>
</dbReference>
<keyword evidence="3" id="KW-1185">Reference proteome</keyword>